<dbReference type="InterPro" id="IPR027417">
    <property type="entry name" value="P-loop_NTPase"/>
</dbReference>
<keyword evidence="2" id="KW-1185">Reference proteome</keyword>
<evidence type="ECO:0000313" key="2">
    <source>
        <dbReference type="Proteomes" id="UP001627408"/>
    </source>
</evidence>
<comment type="caution">
    <text evidence="1">The sequence shown here is derived from an EMBL/GenBank/DDBJ whole genome shotgun (WGS) entry which is preliminary data.</text>
</comment>
<protein>
    <submittedName>
        <fullName evidence="1">Sulfotransferase family 2 domain-containing protein</fullName>
    </submittedName>
</protein>
<evidence type="ECO:0000313" key="1">
    <source>
        <dbReference type="EMBL" id="MFL4468424.1"/>
    </source>
</evidence>
<gene>
    <name evidence="1" type="ORF">ACERZ8_00530</name>
</gene>
<proteinExistence type="predicted"/>
<dbReference type="RefSeq" id="WP_407590177.1">
    <property type="nucleotide sequence ID" value="NZ_JBHDIY010000002.1"/>
</dbReference>
<dbReference type="Pfam" id="PF03567">
    <property type="entry name" value="Sulfotransfer_2"/>
    <property type="match status" value="1"/>
</dbReference>
<reference evidence="1 2" key="1">
    <citation type="submission" date="2024-08" db="EMBL/GenBank/DDBJ databases">
        <title>Tateyamaria sp. nov., isolated from marine algae.</title>
        <authorList>
            <person name="Choi B.J."/>
            <person name="Kim J.M."/>
            <person name="Lee J.K."/>
            <person name="Choi D.G."/>
            <person name="Bayburt H."/>
            <person name="Baek J.H."/>
            <person name="Han D.M."/>
            <person name="Jeon C.O."/>
        </authorList>
    </citation>
    <scope>NUCLEOTIDE SEQUENCE [LARGE SCALE GENOMIC DNA]</scope>
    <source>
        <strain evidence="1 2">KMU-156</strain>
    </source>
</reference>
<accession>A0ABW8UQR5</accession>
<organism evidence="1 2">
    <name type="scientific">Tateyamaria armeniaca</name>
    <dbReference type="NCBI Taxonomy" id="2518930"/>
    <lineage>
        <taxon>Bacteria</taxon>
        <taxon>Pseudomonadati</taxon>
        <taxon>Pseudomonadota</taxon>
        <taxon>Alphaproteobacteria</taxon>
        <taxon>Rhodobacterales</taxon>
        <taxon>Roseobacteraceae</taxon>
        <taxon>Tateyamaria</taxon>
    </lineage>
</organism>
<dbReference type="EMBL" id="JBHDIY010000002">
    <property type="protein sequence ID" value="MFL4468424.1"/>
    <property type="molecule type" value="Genomic_DNA"/>
</dbReference>
<dbReference type="Proteomes" id="UP001627408">
    <property type="component" value="Unassembled WGS sequence"/>
</dbReference>
<sequence>MILSPGRKYVFIHAPKTGGTSMALALEGRAMKDDIMLGDTPKARKRRHRVKDAQTRGRLWKHSTLADIDGLVPSLDGFFAFTLVRNPWDRMVSYYYWLQEQTFDHPAVGLAARMEFVDFTCAPQMRAAMQASPAQHYMTNGQGDERCDVYIRLEEFQADAAPLWDHLGFALDLPRANASARMRDFRTYYNVAARDAVAQACAADIERFGYSFD</sequence>
<name>A0ABW8UQR5_9RHOB</name>
<dbReference type="Gene3D" id="3.40.50.300">
    <property type="entry name" value="P-loop containing nucleotide triphosphate hydrolases"/>
    <property type="match status" value="1"/>
</dbReference>
<dbReference type="InterPro" id="IPR005331">
    <property type="entry name" value="Sulfotransferase"/>
</dbReference>
<dbReference type="SUPFAM" id="SSF52540">
    <property type="entry name" value="P-loop containing nucleoside triphosphate hydrolases"/>
    <property type="match status" value="1"/>
</dbReference>